<evidence type="ECO:0000313" key="2">
    <source>
        <dbReference type="EMBL" id="CAE7541296.1"/>
    </source>
</evidence>
<evidence type="ECO:0000256" key="1">
    <source>
        <dbReference type="SAM" id="SignalP"/>
    </source>
</evidence>
<dbReference type="Proteomes" id="UP000649617">
    <property type="component" value="Unassembled WGS sequence"/>
</dbReference>
<dbReference type="OrthoDB" id="426718at2759"/>
<keyword evidence="1" id="KW-0732">Signal</keyword>
<evidence type="ECO:0000313" key="3">
    <source>
        <dbReference type="Proteomes" id="UP000649617"/>
    </source>
</evidence>
<sequence>MRWCIQQKIAVWFFWWRRTARAAVTFQSDISQHGYVAREHYLGCLWNFRTAITLCPSGHDNAWRRSNRYANITSRKALNSLEDQVLTGVQCFQAWILAHDLQEKLLAFYEGVPQRTLSPPIEEVLWITSLAGEEEQQEIVEICPGMFITSLFLHSEFRFTLNPHDLLGQRYRDRALQILRHLKTKNGTFEADHYRVMMRTWPVSAANAQSLKVRRTIQKLGYAAKERVDVIIVACKRDLTWVDVLPVTSNMQILIYVKCKEAQSSPVCQRAKCIPSWHLDREDSAQGAVQSDECGGYLYHILRQYSELAEWSVFLQDDAPRHLHLGYLNLVLKMILAGTLSASARRPFVHLNNDRHLMYWTPCLASIAELLGLPANKMFASYCCSQFVVHKDRIRERTLAFYQAAQDLLTGTVESLEGCVHAPNSHSLPSVPSTRQRSFQIRFCHLYEFLWHVIFGEDPILPRREDDANLPSLLRFTVDDATLLPLPDFSMLLYAHSPR</sequence>
<dbReference type="AlphaFoldDB" id="A0A812TX27"/>
<name>A0A812TX27_SYMPI</name>
<dbReference type="PANTHER" id="PTHR37490:SF2">
    <property type="match status" value="1"/>
</dbReference>
<comment type="caution">
    <text evidence="2">The sequence shown here is derived from an EMBL/GenBank/DDBJ whole genome shotgun (WGS) entry which is preliminary data.</text>
</comment>
<feature type="chain" id="PRO_5033033319" evidence="1">
    <location>
        <begin position="23"/>
        <end position="499"/>
    </location>
</feature>
<reference evidence="2" key="1">
    <citation type="submission" date="2021-02" db="EMBL/GenBank/DDBJ databases">
        <authorList>
            <person name="Dougan E. K."/>
            <person name="Rhodes N."/>
            <person name="Thang M."/>
            <person name="Chan C."/>
        </authorList>
    </citation>
    <scope>NUCLEOTIDE SEQUENCE</scope>
</reference>
<keyword evidence="3" id="KW-1185">Reference proteome</keyword>
<proteinExistence type="predicted"/>
<dbReference type="PANTHER" id="PTHR37490">
    <property type="entry name" value="EXPRESSED PROTEIN"/>
    <property type="match status" value="1"/>
</dbReference>
<gene>
    <name evidence="2" type="ORF">SPIL2461_LOCUS14320</name>
</gene>
<accession>A0A812TX27</accession>
<dbReference type="EMBL" id="CAJNIZ010032979">
    <property type="protein sequence ID" value="CAE7541296.1"/>
    <property type="molecule type" value="Genomic_DNA"/>
</dbReference>
<feature type="signal peptide" evidence="1">
    <location>
        <begin position="1"/>
        <end position="22"/>
    </location>
</feature>
<organism evidence="2 3">
    <name type="scientific">Symbiodinium pilosum</name>
    <name type="common">Dinoflagellate</name>
    <dbReference type="NCBI Taxonomy" id="2952"/>
    <lineage>
        <taxon>Eukaryota</taxon>
        <taxon>Sar</taxon>
        <taxon>Alveolata</taxon>
        <taxon>Dinophyceae</taxon>
        <taxon>Suessiales</taxon>
        <taxon>Symbiodiniaceae</taxon>
        <taxon>Symbiodinium</taxon>
    </lineage>
</organism>
<protein>
    <submittedName>
        <fullName evidence="2">Uncharacterized protein</fullName>
    </submittedName>
</protein>
<dbReference type="Pfam" id="PF11913">
    <property type="entry name" value="DUF3431"/>
    <property type="match status" value="1"/>
</dbReference>
<dbReference type="InterPro" id="IPR021838">
    <property type="entry name" value="DUF3431"/>
</dbReference>